<dbReference type="GO" id="GO:0020037">
    <property type="term" value="F:heme binding"/>
    <property type="evidence" value="ECO:0007669"/>
    <property type="project" value="InterPro"/>
</dbReference>
<dbReference type="NCBIfam" id="TIGR02866">
    <property type="entry name" value="CoxB"/>
    <property type="match status" value="1"/>
</dbReference>
<sequence length="301" mass="34120">MYGPVTSYPASVDATFYFIVAVSLFFLLLVTTLMIVFAVRYRRSRRPRAEQIEGHTLLEIAWTIIPLLLVLAMFHFGFEGFRALRSVPEGAMTVKVTGRMWDWSFRYENGREAAKLYVPVDRAIKLSMTSVDVLHSFYIPAFRVKEDVVPGRETYLWFRPQTTGPADIYCAEYCGQRHAYMMSEVVVLEAEEFEAWLAAGGEEGEKEGVPALLARHACLDCHSLDGSPGVGPTLRGLYGRQRALIVAGREETRVADEAYLRRAILEPDAEYVRDHERNMPAPVGLSEEDLERIIAYIRALE</sequence>
<keyword evidence="3 16" id="KW-0813">Transport</keyword>
<keyword evidence="9 16" id="KW-0249">Electron transport</keyword>
<organism evidence="22 23">
    <name type="scientific">Eiseniibacteriota bacterium</name>
    <dbReference type="NCBI Taxonomy" id="2212470"/>
    <lineage>
        <taxon>Bacteria</taxon>
        <taxon>Candidatus Eiseniibacteriota</taxon>
    </lineage>
</organism>
<dbReference type="GO" id="GO:0004129">
    <property type="term" value="F:cytochrome-c oxidase activity"/>
    <property type="evidence" value="ECO:0007669"/>
    <property type="project" value="UniProtKB-EC"/>
</dbReference>
<dbReference type="GO" id="GO:0016491">
    <property type="term" value="F:oxidoreductase activity"/>
    <property type="evidence" value="ECO:0007669"/>
    <property type="project" value="InterPro"/>
</dbReference>
<evidence type="ECO:0000259" key="20">
    <source>
        <dbReference type="PROSITE" id="PS50999"/>
    </source>
</evidence>
<evidence type="ECO:0000256" key="16">
    <source>
        <dbReference type="RuleBase" id="RU000456"/>
    </source>
</evidence>
<comment type="subcellular location">
    <subcellularLocation>
        <location evidence="16">Cell membrane</location>
        <topology evidence="16">Multi-pass membrane protein</topology>
    </subcellularLocation>
    <subcellularLocation>
        <location evidence="1">Membrane</location>
        <topology evidence="1">Multi-pass membrane protein</topology>
    </subcellularLocation>
</comment>
<evidence type="ECO:0000256" key="2">
    <source>
        <dbReference type="ARBA" id="ARBA00007866"/>
    </source>
</evidence>
<dbReference type="EMBL" id="VGIY01000031">
    <property type="protein sequence ID" value="MBM3316675.1"/>
    <property type="molecule type" value="Genomic_DNA"/>
</dbReference>
<accession>A0A937X7M7</accession>
<evidence type="ECO:0000256" key="5">
    <source>
        <dbReference type="ARBA" id="ARBA00022660"/>
    </source>
</evidence>
<comment type="cofactor">
    <cofactor evidence="17">
        <name>Cu cation</name>
        <dbReference type="ChEBI" id="CHEBI:23378"/>
    </cofactor>
    <text evidence="17">Binds a copper A center.</text>
</comment>
<evidence type="ECO:0000259" key="19">
    <source>
        <dbReference type="PROSITE" id="PS50857"/>
    </source>
</evidence>
<keyword evidence="10 18" id="KW-1133">Transmembrane helix</keyword>
<dbReference type="Pfam" id="PF00116">
    <property type="entry name" value="COX2"/>
    <property type="match status" value="1"/>
</dbReference>
<dbReference type="PANTHER" id="PTHR22888:SF9">
    <property type="entry name" value="CYTOCHROME C OXIDASE SUBUNIT 2"/>
    <property type="match status" value="1"/>
</dbReference>
<feature type="transmembrane region" description="Helical" evidence="18">
    <location>
        <begin position="16"/>
        <end position="39"/>
    </location>
</feature>
<evidence type="ECO:0000256" key="3">
    <source>
        <dbReference type="ARBA" id="ARBA00022448"/>
    </source>
</evidence>
<feature type="domain" description="Cytochrome c" evidence="21">
    <location>
        <begin position="203"/>
        <end position="301"/>
    </location>
</feature>
<evidence type="ECO:0000256" key="14">
    <source>
        <dbReference type="ARBA" id="ARBA00024688"/>
    </source>
</evidence>
<dbReference type="SUPFAM" id="SSF46626">
    <property type="entry name" value="Cytochrome c"/>
    <property type="match status" value="1"/>
</dbReference>
<keyword evidence="6 16" id="KW-0812">Transmembrane</keyword>
<evidence type="ECO:0000256" key="11">
    <source>
        <dbReference type="ARBA" id="ARBA00023004"/>
    </source>
</evidence>
<comment type="similarity">
    <text evidence="2 16">Belongs to the cytochrome c oxidase subunit 2 family.</text>
</comment>
<evidence type="ECO:0000256" key="7">
    <source>
        <dbReference type="ARBA" id="ARBA00022723"/>
    </source>
</evidence>
<evidence type="ECO:0000313" key="23">
    <source>
        <dbReference type="Proteomes" id="UP000748308"/>
    </source>
</evidence>
<keyword evidence="7 15" id="KW-0479">Metal-binding</keyword>
<evidence type="ECO:0000256" key="8">
    <source>
        <dbReference type="ARBA" id="ARBA00022967"/>
    </source>
</evidence>
<evidence type="ECO:0000256" key="18">
    <source>
        <dbReference type="SAM" id="Phobius"/>
    </source>
</evidence>
<dbReference type="InterPro" id="IPR014222">
    <property type="entry name" value="Cyt_c_oxidase_su2"/>
</dbReference>
<reference evidence="22" key="1">
    <citation type="submission" date="2019-03" db="EMBL/GenBank/DDBJ databases">
        <title>Lake Tanganyika Metagenome-Assembled Genomes (MAGs).</title>
        <authorList>
            <person name="Tran P."/>
        </authorList>
    </citation>
    <scope>NUCLEOTIDE SEQUENCE</scope>
    <source>
        <strain evidence="22">M_DeepCast_400m_m2_100</strain>
    </source>
</reference>
<evidence type="ECO:0000256" key="13">
    <source>
        <dbReference type="ARBA" id="ARBA00023136"/>
    </source>
</evidence>
<comment type="catalytic activity">
    <reaction evidence="17">
        <text>4 Fe(II)-[cytochrome c] + O2 + 8 H(+)(in) = 4 Fe(III)-[cytochrome c] + 2 H2O + 4 H(+)(out)</text>
        <dbReference type="Rhea" id="RHEA:11436"/>
        <dbReference type="Rhea" id="RHEA-COMP:10350"/>
        <dbReference type="Rhea" id="RHEA-COMP:14399"/>
        <dbReference type="ChEBI" id="CHEBI:15377"/>
        <dbReference type="ChEBI" id="CHEBI:15378"/>
        <dbReference type="ChEBI" id="CHEBI:15379"/>
        <dbReference type="ChEBI" id="CHEBI:29033"/>
        <dbReference type="ChEBI" id="CHEBI:29034"/>
        <dbReference type="EC" id="7.1.1.9"/>
    </reaction>
</comment>
<dbReference type="Gene3D" id="1.10.287.90">
    <property type="match status" value="1"/>
</dbReference>
<evidence type="ECO:0000313" key="22">
    <source>
        <dbReference type="EMBL" id="MBM3316675.1"/>
    </source>
</evidence>
<dbReference type="InterPro" id="IPR036909">
    <property type="entry name" value="Cyt_c-like_dom_sf"/>
</dbReference>
<feature type="domain" description="Cytochrome oxidase subunit II transmembrane region profile" evidence="20">
    <location>
        <begin position="1"/>
        <end position="88"/>
    </location>
</feature>
<dbReference type="SUPFAM" id="SSF81464">
    <property type="entry name" value="Cytochrome c oxidase subunit II-like, transmembrane region"/>
    <property type="match status" value="1"/>
</dbReference>
<keyword evidence="5 16" id="KW-0679">Respiratory chain</keyword>
<keyword evidence="11 15" id="KW-0408">Iron</keyword>
<dbReference type="PROSITE" id="PS50857">
    <property type="entry name" value="COX2_CUA"/>
    <property type="match status" value="1"/>
</dbReference>
<keyword evidence="13 18" id="KW-0472">Membrane</keyword>
<dbReference type="GO" id="GO:0042773">
    <property type="term" value="P:ATP synthesis coupled electron transport"/>
    <property type="evidence" value="ECO:0007669"/>
    <property type="project" value="TreeGrafter"/>
</dbReference>
<evidence type="ECO:0000256" key="17">
    <source>
        <dbReference type="RuleBase" id="RU004024"/>
    </source>
</evidence>
<dbReference type="InterPro" id="IPR036257">
    <property type="entry name" value="Cyt_c_oxidase_su2_TM_sf"/>
</dbReference>
<protein>
    <recommendedName>
        <fullName evidence="17">Cytochrome c oxidase subunit 2</fullName>
        <ecNumber evidence="17">7.1.1.9</ecNumber>
    </recommendedName>
</protein>
<dbReference type="Gene3D" id="1.10.760.10">
    <property type="entry name" value="Cytochrome c-like domain"/>
    <property type="match status" value="1"/>
</dbReference>
<dbReference type="AlphaFoldDB" id="A0A937X7M7"/>
<dbReference type="InterPro" id="IPR009056">
    <property type="entry name" value="Cyt_c-like_dom"/>
</dbReference>
<dbReference type="PANTHER" id="PTHR22888">
    <property type="entry name" value="CYTOCHROME C OXIDASE, SUBUNIT II"/>
    <property type="match status" value="1"/>
</dbReference>
<dbReference type="InterPro" id="IPR045187">
    <property type="entry name" value="CcO_II"/>
</dbReference>
<evidence type="ECO:0000256" key="10">
    <source>
        <dbReference type="ARBA" id="ARBA00022989"/>
    </source>
</evidence>
<keyword evidence="8" id="KW-1278">Translocase</keyword>
<dbReference type="InterPro" id="IPR001505">
    <property type="entry name" value="Copper_CuA"/>
</dbReference>
<evidence type="ECO:0000256" key="9">
    <source>
        <dbReference type="ARBA" id="ARBA00022982"/>
    </source>
</evidence>
<dbReference type="PROSITE" id="PS00078">
    <property type="entry name" value="COX2"/>
    <property type="match status" value="1"/>
</dbReference>
<name>A0A937X7M7_UNCEI</name>
<evidence type="ECO:0000256" key="1">
    <source>
        <dbReference type="ARBA" id="ARBA00004141"/>
    </source>
</evidence>
<dbReference type="EC" id="7.1.1.9" evidence="17"/>
<dbReference type="CDD" id="cd13915">
    <property type="entry name" value="CuRO_HCO_II_like_2"/>
    <property type="match status" value="1"/>
</dbReference>
<comment type="caution">
    <text evidence="22">The sequence shown here is derived from an EMBL/GenBank/DDBJ whole genome shotgun (WGS) entry which is preliminary data.</text>
</comment>
<dbReference type="PROSITE" id="PS51007">
    <property type="entry name" value="CYTC"/>
    <property type="match status" value="1"/>
</dbReference>
<dbReference type="Pfam" id="PF00034">
    <property type="entry name" value="Cytochrom_C"/>
    <property type="match status" value="1"/>
</dbReference>
<evidence type="ECO:0000256" key="15">
    <source>
        <dbReference type="PROSITE-ProRule" id="PRU00433"/>
    </source>
</evidence>
<proteinExistence type="inferred from homology"/>
<dbReference type="InterPro" id="IPR011759">
    <property type="entry name" value="Cyt_c_oxidase_su2_TM_dom"/>
</dbReference>
<evidence type="ECO:0000259" key="21">
    <source>
        <dbReference type="PROSITE" id="PS51007"/>
    </source>
</evidence>
<evidence type="ECO:0000256" key="6">
    <source>
        <dbReference type="ARBA" id="ARBA00022692"/>
    </source>
</evidence>
<keyword evidence="4 15" id="KW-0349">Heme</keyword>
<keyword evidence="12 17" id="KW-0186">Copper</keyword>
<feature type="transmembrane region" description="Helical" evidence="18">
    <location>
        <begin position="60"/>
        <end position="78"/>
    </location>
</feature>
<evidence type="ECO:0000256" key="12">
    <source>
        <dbReference type="ARBA" id="ARBA00023008"/>
    </source>
</evidence>
<dbReference type="InterPro" id="IPR008972">
    <property type="entry name" value="Cupredoxin"/>
</dbReference>
<feature type="domain" description="Cytochrome oxidase subunit II copper A binding" evidence="19">
    <location>
        <begin position="89"/>
        <end position="199"/>
    </location>
</feature>
<dbReference type="GO" id="GO:0005886">
    <property type="term" value="C:plasma membrane"/>
    <property type="evidence" value="ECO:0007669"/>
    <property type="project" value="UniProtKB-SubCell"/>
</dbReference>
<dbReference type="InterPro" id="IPR002429">
    <property type="entry name" value="CcO_II-like_C"/>
</dbReference>
<dbReference type="Proteomes" id="UP000748308">
    <property type="component" value="Unassembled WGS sequence"/>
</dbReference>
<dbReference type="Pfam" id="PF02790">
    <property type="entry name" value="COX2_TM"/>
    <property type="match status" value="1"/>
</dbReference>
<dbReference type="Gene3D" id="2.60.40.420">
    <property type="entry name" value="Cupredoxins - blue copper proteins"/>
    <property type="match status" value="1"/>
</dbReference>
<dbReference type="GO" id="GO:0005507">
    <property type="term" value="F:copper ion binding"/>
    <property type="evidence" value="ECO:0007669"/>
    <property type="project" value="InterPro"/>
</dbReference>
<comment type="function">
    <text evidence="14 17">Subunits I and II form the functional core of the enzyme complex. Electrons originating in cytochrome c are transferred via heme a and Cu(A) to the binuclear center formed by heme a3 and Cu(B).</text>
</comment>
<evidence type="ECO:0000256" key="4">
    <source>
        <dbReference type="ARBA" id="ARBA00022617"/>
    </source>
</evidence>
<dbReference type="PROSITE" id="PS50999">
    <property type="entry name" value="COX2_TM"/>
    <property type="match status" value="1"/>
</dbReference>
<dbReference type="SUPFAM" id="SSF49503">
    <property type="entry name" value="Cupredoxins"/>
    <property type="match status" value="1"/>
</dbReference>
<gene>
    <name evidence="22" type="primary">coxB</name>
    <name evidence="22" type="ORF">FJY75_02375</name>
</gene>